<dbReference type="InterPro" id="IPR020547">
    <property type="entry name" value="ATP_synth_F1_esu_C"/>
</dbReference>
<protein>
    <recommendedName>
        <fullName evidence="5 15">ATP synthase epsilon chain</fullName>
    </recommendedName>
    <alternativeName>
        <fullName evidence="14 15">ATP synthase F1 sector epsilon subunit</fullName>
    </alternativeName>
    <alternativeName>
        <fullName evidence="13 15">F-ATPase epsilon subunit</fullName>
    </alternativeName>
</protein>
<dbReference type="SUPFAM" id="SSF51344">
    <property type="entry name" value="Epsilon subunit of F1F0-ATP synthase N-terminal domain"/>
    <property type="match status" value="1"/>
</dbReference>
<dbReference type="RefSeq" id="WP_133504012.1">
    <property type="nucleotide sequence ID" value="NZ_SNXC01000012.1"/>
</dbReference>
<evidence type="ECO:0000256" key="12">
    <source>
        <dbReference type="ARBA" id="ARBA00023310"/>
    </source>
</evidence>
<evidence type="ECO:0000256" key="16">
    <source>
        <dbReference type="RuleBase" id="RU003656"/>
    </source>
</evidence>
<dbReference type="NCBIfam" id="NF001847">
    <property type="entry name" value="PRK00571.1-4"/>
    <property type="match status" value="1"/>
</dbReference>
<dbReference type="GO" id="GO:0046933">
    <property type="term" value="F:proton-transporting ATP synthase activity, rotational mechanism"/>
    <property type="evidence" value="ECO:0007669"/>
    <property type="project" value="UniProtKB-UniRule"/>
</dbReference>
<dbReference type="InterPro" id="IPR036794">
    <property type="entry name" value="ATP_F1_dsu/esu_C_sf"/>
</dbReference>
<dbReference type="InterPro" id="IPR001469">
    <property type="entry name" value="ATP_synth_F1_dsu/esu"/>
</dbReference>
<dbReference type="Gene3D" id="2.60.15.10">
    <property type="entry name" value="F0F1 ATP synthase delta/epsilon subunit, N-terminal"/>
    <property type="match status" value="1"/>
</dbReference>
<dbReference type="GO" id="GO:0045259">
    <property type="term" value="C:proton-transporting ATP synthase complex"/>
    <property type="evidence" value="ECO:0007669"/>
    <property type="project" value="UniProtKB-KW"/>
</dbReference>
<evidence type="ECO:0000256" key="9">
    <source>
        <dbReference type="ARBA" id="ARBA00023065"/>
    </source>
</evidence>
<comment type="function">
    <text evidence="1 15">Produces ATP from ADP in the presence of a proton gradient across the membrane.</text>
</comment>
<evidence type="ECO:0000256" key="6">
    <source>
        <dbReference type="ARBA" id="ARBA00022448"/>
    </source>
</evidence>
<evidence type="ECO:0000256" key="10">
    <source>
        <dbReference type="ARBA" id="ARBA00023136"/>
    </source>
</evidence>
<evidence type="ECO:0000256" key="15">
    <source>
        <dbReference type="HAMAP-Rule" id="MF_00530"/>
    </source>
</evidence>
<dbReference type="CDD" id="cd12152">
    <property type="entry name" value="F1-ATPase_delta"/>
    <property type="match status" value="1"/>
</dbReference>
<comment type="caution">
    <text evidence="19">The sequence shown here is derived from an EMBL/GenBank/DDBJ whole genome shotgun (WGS) entry which is preliminary data.</text>
</comment>
<name>A0A4R6M7P5_9GAMM</name>
<dbReference type="Gene3D" id="1.20.5.440">
    <property type="entry name" value="ATP synthase delta/epsilon subunit, C-terminal domain"/>
    <property type="match status" value="1"/>
</dbReference>
<evidence type="ECO:0000256" key="7">
    <source>
        <dbReference type="ARBA" id="ARBA00022475"/>
    </source>
</evidence>
<dbReference type="Pfam" id="PF00401">
    <property type="entry name" value="ATP-synt_DE"/>
    <property type="match status" value="1"/>
</dbReference>
<dbReference type="AlphaFoldDB" id="A0A4R6M7P5"/>
<dbReference type="HAMAP" id="MF_00530">
    <property type="entry name" value="ATP_synth_epsil_bac"/>
    <property type="match status" value="1"/>
</dbReference>
<gene>
    <name evidence="15" type="primary">atpC</name>
    <name evidence="19" type="ORF">DFP79_2256</name>
</gene>
<dbReference type="PANTHER" id="PTHR13822:SF10">
    <property type="entry name" value="ATP SYNTHASE EPSILON CHAIN, CHLOROPLASTIC"/>
    <property type="match status" value="1"/>
</dbReference>
<sequence length="141" mass="15206">MTNIIQCSIVSLHETLFSGLVRYIVLTGEYGELGVHAGHAPLLTTLPPGPARLMKESGEEEVLFLSGGFLEVQPDQVIVLADVAVRASQLDEEAALEAKLHAEKVLGDTASDIDHSKAMKELNDALARLKAIQALKVIHRT</sequence>
<dbReference type="Proteomes" id="UP000294656">
    <property type="component" value="Unassembled WGS sequence"/>
</dbReference>
<keyword evidence="6 15" id="KW-0813">Transport</keyword>
<dbReference type="OrthoDB" id="9791445at2"/>
<evidence type="ECO:0000259" key="17">
    <source>
        <dbReference type="Pfam" id="PF00401"/>
    </source>
</evidence>
<dbReference type="GO" id="GO:0005524">
    <property type="term" value="F:ATP binding"/>
    <property type="evidence" value="ECO:0007669"/>
    <property type="project" value="UniProtKB-UniRule"/>
</dbReference>
<evidence type="ECO:0000259" key="18">
    <source>
        <dbReference type="Pfam" id="PF02823"/>
    </source>
</evidence>
<dbReference type="FunFam" id="2.60.15.10:FF:000001">
    <property type="entry name" value="ATP synthase epsilon chain"/>
    <property type="match status" value="1"/>
</dbReference>
<evidence type="ECO:0000256" key="5">
    <source>
        <dbReference type="ARBA" id="ARBA00014480"/>
    </source>
</evidence>
<keyword evidence="20" id="KW-1185">Reference proteome</keyword>
<keyword evidence="7 15" id="KW-1003">Cell membrane</keyword>
<keyword evidence="9 15" id="KW-0406">Ion transport</keyword>
<dbReference type="SUPFAM" id="SSF46604">
    <property type="entry name" value="Epsilon subunit of F1F0-ATP synthase C-terminal domain"/>
    <property type="match status" value="1"/>
</dbReference>
<evidence type="ECO:0000256" key="4">
    <source>
        <dbReference type="ARBA" id="ARBA00011648"/>
    </source>
</evidence>
<keyword evidence="12 15" id="KW-0066">ATP synthesis</keyword>
<evidence type="ECO:0000256" key="11">
    <source>
        <dbReference type="ARBA" id="ARBA00023196"/>
    </source>
</evidence>
<organism evidence="19 20">
    <name type="scientific">Marinomonas balearica</name>
    <dbReference type="NCBI Taxonomy" id="491947"/>
    <lineage>
        <taxon>Bacteria</taxon>
        <taxon>Pseudomonadati</taxon>
        <taxon>Pseudomonadota</taxon>
        <taxon>Gammaproteobacteria</taxon>
        <taxon>Oceanospirillales</taxon>
        <taxon>Oceanospirillaceae</taxon>
        <taxon>Marinomonas</taxon>
    </lineage>
</organism>
<evidence type="ECO:0000256" key="8">
    <source>
        <dbReference type="ARBA" id="ARBA00022781"/>
    </source>
</evidence>
<comment type="subcellular location">
    <subcellularLocation>
        <location evidence="2 15">Cell membrane</location>
        <topology evidence="2 15">Peripheral membrane protein</topology>
    </subcellularLocation>
</comment>
<proteinExistence type="inferred from homology"/>
<dbReference type="InterPro" id="IPR020546">
    <property type="entry name" value="ATP_synth_F1_dsu/esu_N"/>
</dbReference>
<evidence type="ECO:0000256" key="14">
    <source>
        <dbReference type="ARBA" id="ARBA00031795"/>
    </source>
</evidence>
<reference evidence="19 20" key="1">
    <citation type="submission" date="2019-03" db="EMBL/GenBank/DDBJ databases">
        <title>Genomic Encyclopedia of Type Strains, Phase III (KMG-III): the genomes of soil and plant-associated and newly described type strains.</title>
        <authorList>
            <person name="Whitman W."/>
        </authorList>
    </citation>
    <scope>NUCLEOTIDE SEQUENCE [LARGE SCALE GENOMIC DNA]</scope>
    <source>
        <strain evidence="19 20">CECT 7378</strain>
    </source>
</reference>
<evidence type="ECO:0000256" key="2">
    <source>
        <dbReference type="ARBA" id="ARBA00004202"/>
    </source>
</evidence>
<dbReference type="NCBIfam" id="TIGR01216">
    <property type="entry name" value="ATP_synt_epsi"/>
    <property type="match status" value="1"/>
</dbReference>
<comment type="subunit">
    <text evidence="4 15 16">F-type ATPases have 2 components, CF(1) - the catalytic core - and CF(0) - the membrane proton channel. CF(1) has five subunits: alpha(3), beta(3), gamma(1), delta(1), epsilon(1). CF(0) has three main subunits: a, b and c.</text>
</comment>
<keyword evidence="8 15" id="KW-0375">Hydrogen ion transport</keyword>
<comment type="similarity">
    <text evidence="3 15 16">Belongs to the ATPase epsilon chain family.</text>
</comment>
<evidence type="ECO:0000256" key="13">
    <source>
        <dbReference type="ARBA" id="ARBA00030215"/>
    </source>
</evidence>
<dbReference type="EMBL" id="SNXC01000012">
    <property type="protein sequence ID" value="TDO97437.1"/>
    <property type="molecule type" value="Genomic_DNA"/>
</dbReference>
<feature type="domain" description="ATP synthase epsilon subunit C-terminal" evidence="17">
    <location>
        <begin position="89"/>
        <end position="133"/>
    </location>
</feature>
<evidence type="ECO:0000313" key="20">
    <source>
        <dbReference type="Proteomes" id="UP000294656"/>
    </source>
</evidence>
<evidence type="ECO:0000256" key="1">
    <source>
        <dbReference type="ARBA" id="ARBA00003543"/>
    </source>
</evidence>
<evidence type="ECO:0000313" key="19">
    <source>
        <dbReference type="EMBL" id="TDO97437.1"/>
    </source>
</evidence>
<feature type="domain" description="ATP synthase F1 complex delta/epsilon subunit N-terminal" evidence="18">
    <location>
        <begin position="6"/>
        <end position="84"/>
    </location>
</feature>
<dbReference type="GO" id="GO:0005886">
    <property type="term" value="C:plasma membrane"/>
    <property type="evidence" value="ECO:0007669"/>
    <property type="project" value="UniProtKB-SubCell"/>
</dbReference>
<dbReference type="PANTHER" id="PTHR13822">
    <property type="entry name" value="ATP SYNTHASE DELTA/EPSILON CHAIN"/>
    <property type="match status" value="1"/>
</dbReference>
<keyword evidence="11 15" id="KW-0139">CF(1)</keyword>
<dbReference type="InterPro" id="IPR036771">
    <property type="entry name" value="ATPsynth_dsu/esu_N"/>
</dbReference>
<accession>A0A4R6M7P5</accession>
<dbReference type="Pfam" id="PF02823">
    <property type="entry name" value="ATP-synt_DE_N"/>
    <property type="match status" value="1"/>
</dbReference>
<keyword evidence="10 15" id="KW-0472">Membrane</keyword>
<evidence type="ECO:0000256" key="3">
    <source>
        <dbReference type="ARBA" id="ARBA00005712"/>
    </source>
</evidence>